<evidence type="ECO:0000256" key="3">
    <source>
        <dbReference type="ARBA" id="ARBA00023163"/>
    </source>
</evidence>
<dbReference type="Pfam" id="PF13377">
    <property type="entry name" value="Peripla_BP_3"/>
    <property type="match status" value="1"/>
</dbReference>
<keyword evidence="6" id="KW-1185">Reference proteome</keyword>
<dbReference type="SMART" id="SM00354">
    <property type="entry name" value="HTH_LACI"/>
    <property type="match status" value="1"/>
</dbReference>
<dbReference type="CDD" id="cd01392">
    <property type="entry name" value="HTH_LacI"/>
    <property type="match status" value="1"/>
</dbReference>
<reference evidence="5 6" key="1">
    <citation type="journal article" date="2018" name="Int. J. Syst. Evol. Microbiol.">
        <title>Bifidobacterium catulorum sp. nov., a novel taxon from the faeces of the baby common marmoset (Callithrix jacchus).</title>
        <authorList>
            <person name="Modesto M."/>
            <person name="Michelini S."/>
            <person name="Oki K."/>
            <person name="Biavati B."/>
            <person name="Watanabe K."/>
            <person name="Mattarelli P."/>
        </authorList>
    </citation>
    <scope>NUCLEOTIDE SEQUENCE [LARGE SCALE GENOMIC DNA]</scope>
    <source>
        <strain evidence="5 6">MRM 8.19</strain>
    </source>
</reference>
<evidence type="ECO:0000256" key="2">
    <source>
        <dbReference type="ARBA" id="ARBA00023125"/>
    </source>
</evidence>
<dbReference type="InterPro" id="IPR010982">
    <property type="entry name" value="Lambda_DNA-bd_dom_sf"/>
</dbReference>
<keyword evidence="2" id="KW-0238">DNA-binding</keyword>
<dbReference type="AlphaFoldDB" id="A0A2U2MTF3"/>
<dbReference type="Proteomes" id="UP000245753">
    <property type="component" value="Unassembled WGS sequence"/>
</dbReference>
<keyword evidence="1" id="KW-0805">Transcription regulation</keyword>
<dbReference type="Pfam" id="PF00356">
    <property type="entry name" value="LacI"/>
    <property type="match status" value="1"/>
</dbReference>
<comment type="caution">
    <text evidence="5">The sequence shown here is derived from an EMBL/GenBank/DDBJ whole genome shotgun (WGS) entry which is preliminary data.</text>
</comment>
<proteinExistence type="predicted"/>
<dbReference type="InterPro" id="IPR000843">
    <property type="entry name" value="HTH_LacI"/>
</dbReference>
<feature type="domain" description="HTH lacI-type" evidence="4">
    <location>
        <begin position="18"/>
        <end position="62"/>
    </location>
</feature>
<dbReference type="PROSITE" id="PS50932">
    <property type="entry name" value="HTH_LACI_2"/>
    <property type="match status" value="1"/>
</dbReference>
<evidence type="ECO:0000256" key="1">
    <source>
        <dbReference type="ARBA" id="ARBA00023015"/>
    </source>
</evidence>
<dbReference type="SUPFAM" id="SSF47413">
    <property type="entry name" value="lambda repressor-like DNA-binding domains"/>
    <property type="match status" value="1"/>
</dbReference>
<sequence length="346" mass="37589">MSSVHDNDGNAGLGTTTVTITDVAKAAGVSIATVSRTFRYPDRVNVRTLNHVREVADRLGYHAQAIMPRERDGLAGLISLTVNDLGNPVYSQIARAVQRECSRRSFGLMVSETEESPDSERAIVTRAIPHVDGMILCAPRLPDAAIRKLAQARPLAVMNRAVGGVRSLYADDGPAIRDAVETLRGLGHRGLTYLPSAQRSWQNGLRANALQAACLQTGLRFRRTSWTYPLGPESTPVFESFLRRPTSAVVAYNDEVAYAFMTFLVSHGVGVPDDVSVIGIDDIPLCEVCSPRLASIAVPRRELACEAARRVVGQVLHSRDDSMAPVVLRSRFVRRQSVGPAKPPLT</sequence>
<dbReference type="Gene3D" id="1.10.260.40">
    <property type="entry name" value="lambda repressor-like DNA-binding domains"/>
    <property type="match status" value="1"/>
</dbReference>
<gene>
    <name evidence="5" type="ORF">DF200_03570</name>
</gene>
<organism evidence="5 6">
    <name type="scientific">Bifidobacterium catulorum</name>
    <dbReference type="NCBI Taxonomy" id="1630173"/>
    <lineage>
        <taxon>Bacteria</taxon>
        <taxon>Bacillati</taxon>
        <taxon>Actinomycetota</taxon>
        <taxon>Actinomycetes</taxon>
        <taxon>Bifidobacteriales</taxon>
        <taxon>Bifidobacteriaceae</taxon>
        <taxon>Bifidobacterium</taxon>
    </lineage>
</organism>
<dbReference type="RefSeq" id="WP_109136931.1">
    <property type="nucleotide sequence ID" value="NZ_QFFN01000006.1"/>
</dbReference>
<accession>A0A2U2MTF3</accession>
<keyword evidence="3" id="KW-0804">Transcription</keyword>
<dbReference type="EMBL" id="QFFN01000006">
    <property type="protein sequence ID" value="PWG60130.1"/>
    <property type="molecule type" value="Genomic_DNA"/>
</dbReference>
<dbReference type="GO" id="GO:0000976">
    <property type="term" value="F:transcription cis-regulatory region binding"/>
    <property type="evidence" value="ECO:0007669"/>
    <property type="project" value="TreeGrafter"/>
</dbReference>
<dbReference type="InterPro" id="IPR046335">
    <property type="entry name" value="LacI/GalR-like_sensor"/>
</dbReference>
<evidence type="ECO:0000313" key="5">
    <source>
        <dbReference type="EMBL" id="PWG60130.1"/>
    </source>
</evidence>
<dbReference type="GO" id="GO:0003700">
    <property type="term" value="F:DNA-binding transcription factor activity"/>
    <property type="evidence" value="ECO:0007669"/>
    <property type="project" value="TreeGrafter"/>
</dbReference>
<dbReference type="OrthoDB" id="3258243at2"/>
<dbReference type="CDD" id="cd06267">
    <property type="entry name" value="PBP1_LacI_sugar_binding-like"/>
    <property type="match status" value="1"/>
</dbReference>
<name>A0A2U2MTF3_9BIFI</name>
<dbReference type="PANTHER" id="PTHR30146:SF109">
    <property type="entry name" value="HTH-TYPE TRANSCRIPTIONAL REGULATOR GALS"/>
    <property type="match status" value="1"/>
</dbReference>
<evidence type="ECO:0000313" key="6">
    <source>
        <dbReference type="Proteomes" id="UP000245753"/>
    </source>
</evidence>
<dbReference type="SUPFAM" id="SSF53822">
    <property type="entry name" value="Periplasmic binding protein-like I"/>
    <property type="match status" value="1"/>
</dbReference>
<protein>
    <submittedName>
        <fullName evidence="5">LacI family transcriptional regulator</fullName>
    </submittedName>
</protein>
<dbReference type="Gene3D" id="3.40.50.2300">
    <property type="match status" value="2"/>
</dbReference>
<dbReference type="PANTHER" id="PTHR30146">
    <property type="entry name" value="LACI-RELATED TRANSCRIPTIONAL REPRESSOR"/>
    <property type="match status" value="1"/>
</dbReference>
<dbReference type="InterPro" id="IPR028082">
    <property type="entry name" value="Peripla_BP_I"/>
</dbReference>
<evidence type="ECO:0000259" key="4">
    <source>
        <dbReference type="PROSITE" id="PS50932"/>
    </source>
</evidence>